<name>A0A9Q3HZP1_9BASI</name>
<accession>A0A9Q3HZP1</accession>
<feature type="compositionally biased region" description="Low complexity" evidence="1">
    <location>
        <begin position="57"/>
        <end position="73"/>
    </location>
</feature>
<proteinExistence type="predicted"/>
<feature type="region of interest" description="Disordered" evidence="1">
    <location>
        <begin position="56"/>
        <end position="115"/>
    </location>
</feature>
<dbReference type="EMBL" id="AVOT02028352">
    <property type="protein sequence ID" value="MBW0520810.1"/>
    <property type="molecule type" value="Genomic_DNA"/>
</dbReference>
<comment type="caution">
    <text evidence="2">The sequence shown here is derived from an EMBL/GenBank/DDBJ whole genome shotgun (WGS) entry which is preliminary data.</text>
</comment>
<evidence type="ECO:0000313" key="3">
    <source>
        <dbReference type="Proteomes" id="UP000765509"/>
    </source>
</evidence>
<evidence type="ECO:0000313" key="2">
    <source>
        <dbReference type="EMBL" id="MBW0520810.1"/>
    </source>
</evidence>
<sequence>MTNEHYSDAMRFLDINSGKIVISWDFTIPSTFRSCTAHKRTEILKREVMSPQHQCVNLPLPELPNSSNPDSDSTIITPSRRNPEPMARTQGSQKKGWDYDPHYDTASKNISSSND</sequence>
<dbReference type="Proteomes" id="UP000765509">
    <property type="component" value="Unassembled WGS sequence"/>
</dbReference>
<organism evidence="2 3">
    <name type="scientific">Austropuccinia psidii MF-1</name>
    <dbReference type="NCBI Taxonomy" id="1389203"/>
    <lineage>
        <taxon>Eukaryota</taxon>
        <taxon>Fungi</taxon>
        <taxon>Dikarya</taxon>
        <taxon>Basidiomycota</taxon>
        <taxon>Pucciniomycotina</taxon>
        <taxon>Pucciniomycetes</taxon>
        <taxon>Pucciniales</taxon>
        <taxon>Sphaerophragmiaceae</taxon>
        <taxon>Austropuccinia</taxon>
    </lineage>
</organism>
<dbReference type="AlphaFoldDB" id="A0A9Q3HZP1"/>
<protein>
    <submittedName>
        <fullName evidence="2">Uncharacterized protein</fullName>
    </submittedName>
</protein>
<evidence type="ECO:0000256" key="1">
    <source>
        <dbReference type="SAM" id="MobiDB-lite"/>
    </source>
</evidence>
<reference evidence="2" key="1">
    <citation type="submission" date="2021-03" db="EMBL/GenBank/DDBJ databases">
        <title>Draft genome sequence of rust myrtle Austropuccinia psidii MF-1, a brazilian biotype.</title>
        <authorList>
            <person name="Quecine M.C."/>
            <person name="Pachon D.M.R."/>
            <person name="Bonatelli M.L."/>
            <person name="Correr F.H."/>
            <person name="Franceschini L.M."/>
            <person name="Leite T.F."/>
            <person name="Margarido G.R.A."/>
            <person name="Almeida C.A."/>
            <person name="Ferrarezi J.A."/>
            <person name="Labate C.A."/>
        </authorList>
    </citation>
    <scope>NUCLEOTIDE SEQUENCE</scope>
    <source>
        <strain evidence="2">MF-1</strain>
    </source>
</reference>
<feature type="compositionally biased region" description="Polar residues" evidence="1">
    <location>
        <begin position="106"/>
        <end position="115"/>
    </location>
</feature>
<keyword evidence="3" id="KW-1185">Reference proteome</keyword>
<feature type="compositionally biased region" description="Basic and acidic residues" evidence="1">
    <location>
        <begin position="95"/>
        <end position="105"/>
    </location>
</feature>
<gene>
    <name evidence="2" type="ORF">O181_060525</name>
</gene>